<reference evidence="1 2" key="1">
    <citation type="submission" date="2019-02" db="EMBL/GenBank/DDBJ databases">
        <title>Sequencing the genomes of 1000 actinobacteria strains.</title>
        <authorList>
            <person name="Klenk H.-P."/>
        </authorList>
    </citation>
    <scope>NUCLEOTIDE SEQUENCE [LARGE SCALE GENOMIC DNA]</scope>
    <source>
        <strain evidence="1 2">DSM 45779</strain>
    </source>
</reference>
<name>A0A4Q7UZ17_PSEST</name>
<dbReference type="AlphaFoldDB" id="A0A4Q7UZ17"/>
<evidence type="ECO:0000313" key="1">
    <source>
        <dbReference type="EMBL" id="RZT86348.1"/>
    </source>
</evidence>
<accession>A0A4Q7UZ17</accession>
<dbReference type="Proteomes" id="UP000291591">
    <property type="component" value="Unassembled WGS sequence"/>
</dbReference>
<protein>
    <submittedName>
        <fullName evidence="1">Uncharacterized protein</fullName>
    </submittedName>
</protein>
<evidence type="ECO:0000313" key="2">
    <source>
        <dbReference type="Proteomes" id="UP000291591"/>
    </source>
</evidence>
<sequence length="73" mass="8202">MTPVSQPPMSQPPVSEEPAPSCLICATVAGSPGTAALTWVRERDEHGRERWLCPPCARRHVRDIEAKLSHEWW</sequence>
<dbReference type="EMBL" id="SHKL01000001">
    <property type="protein sequence ID" value="RZT86348.1"/>
    <property type="molecule type" value="Genomic_DNA"/>
</dbReference>
<proteinExistence type="predicted"/>
<keyword evidence="2" id="KW-1185">Reference proteome</keyword>
<organism evidence="1 2">
    <name type="scientific">Pseudonocardia sediminis</name>
    <dbReference type="NCBI Taxonomy" id="1397368"/>
    <lineage>
        <taxon>Bacteria</taxon>
        <taxon>Bacillati</taxon>
        <taxon>Actinomycetota</taxon>
        <taxon>Actinomycetes</taxon>
        <taxon>Pseudonocardiales</taxon>
        <taxon>Pseudonocardiaceae</taxon>
        <taxon>Pseudonocardia</taxon>
    </lineage>
</organism>
<gene>
    <name evidence="1" type="ORF">EV383_3241</name>
</gene>
<comment type="caution">
    <text evidence="1">The sequence shown here is derived from an EMBL/GenBank/DDBJ whole genome shotgun (WGS) entry which is preliminary data.</text>
</comment>